<dbReference type="PANTHER" id="PTHR33969">
    <property type="entry name" value="SEGREGATION AND CONDENSATION PROTEIN A"/>
    <property type="match status" value="1"/>
</dbReference>
<dbReference type="Gene3D" id="6.10.250.2410">
    <property type="match status" value="1"/>
</dbReference>
<dbReference type="Gene3D" id="1.10.10.580">
    <property type="entry name" value="Structural maintenance of chromosome 1. Chain E"/>
    <property type="match status" value="1"/>
</dbReference>
<dbReference type="InterPro" id="IPR023093">
    <property type="entry name" value="ScpA-like_C"/>
</dbReference>
<dbReference type="GO" id="GO:0006260">
    <property type="term" value="P:DNA replication"/>
    <property type="evidence" value="ECO:0007669"/>
    <property type="project" value="UniProtKB-UniRule"/>
</dbReference>
<dbReference type="Pfam" id="PF02616">
    <property type="entry name" value="SMC_ScpA"/>
    <property type="match status" value="1"/>
</dbReference>
<name>A0A419TAM8_9FIRM</name>
<keyword evidence="3" id="KW-0963">Cytoplasm</keyword>
<evidence type="ECO:0000256" key="3">
    <source>
        <dbReference type="HAMAP-Rule" id="MF_01805"/>
    </source>
</evidence>
<organism evidence="4 5">
    <name type="scientific">Thermohalobacter berrensis</name>
    <dbReference type="NCBI Taxonomy" id="99594"/>
    <lineage>
        <taxon>Bacteria</taxon>
        <taxon>Bacillati</taxon>
        <taxon>Bacillota</taxon>
        <taxon>Tissierellia</taxon>
        <taxon>Tissierellales</taxon>
        <taxon>Thermohalobacteraceae</taxon>
        <taxon>Thermohalobacter</taxon>
    </lineage>
</organism>
<comment type="caution">
    <text evidence="4">The sequence shown here is derived from an EMBL/GenBank/DDBJ whole genome shotgun (WGS) entry which is preliminary data.</text>
</comment>
<evidence type="ECO:0000313" key="4">
    <source>
        <dbReference type="EMBL" id="RKD34544.1"/>
    </source>
</evidence>
<comment type="function">
    <text evidence="3">Participates in chromosomal partition during cell division. May act via the formation of a condensin-like complex containing Smc and ScpB that pull DNA away from mid-cell into both cell halves.</text>
</comment>
<comment type="subunit">
    <text evidence="3">Component of a cohesin-like complex composed of ScpA, ScpB and the Smc homodimer, in which ScpA and ScpB bind to the head domain of Smc. The presence of the three proteins is required for the association of the complex with DNA.</text>
</comment>
<dbReference type="GO" id="GO:0007059">
    <property type="term" value="P:chromosome segregation"/>
    <property type="evidence" value="ECO:0007669"/>
    <property type="project" value="UniProtKB-UniRule"/>
</dbReference>
<dbReference type="GO" id="GO:0051301">
    <property type="term" value="P:cell division"/>
    <property type="evidence" value="ECO:0007669"/>
    <property type="project" value="UniProtKB-KW"/>
</dbReference>
<gene>
    <name evidence="3" type="primary">scpA</name>
    <name evidence="4" type="ORF">BET03_01570</name>
</gene>
<reference evidence="4 5" key="1">
    <citation type="submission" date="2016-08" db="EMBL/GenBank/DDBJ databases">
        <title>Novel Firmicutes and Novel Genomes.</title>
        <authorList>
            <person name="Poppleton D.I."/>
            <person name="Gribaldo S."/>
        </authorList>
    </citation>
    <scope>NUCLEOTIDE SEQUENCE [LARGE SCALE GENOMIC DNA]</scope>
    <source>
        <strain evidence="4 5">CTT3</strain>
    </source>
</reference>
<dbReference type="Proteomes" id="UP000284177">
    <property type="component" value="Unassembled WGS sequence"/>
</dbReference>
<dbReference type="EMBL" id="MCIB01000001">
    <property type="protein sequence ID" value="RKD34544.1"/>
    <property type="molecule type" value="Genomic_DNA"/>
</dbReference>
<keyword evidence="5" id="KW-1185">Reference proteome</keyword>
<comment type="similarity">
    <text evidence="3">Belongs to the ScpA family.</text>
</comment>
<evidence type="ECO:0000256" key="1">
    <source>
        <dbReference type="ARBA" id="ARBA00022829"/>
    </source>
</evidence>
<dbReference type="RefSeq" id="WP_120166551.1">
    <property type="nucleotide sequence ID" value="NZ_MCIB01000001.1"/>
</dbReference>
<evidence type="ECO:0000256" key="2">
    <source>
        <dbReference type="ARBA" id="ARBA00044777"/>
    </source>
</evidence>
<dbReference type="AlphaFoldDB" id="A0A419TAM8"/>
<dbReference type="OrthoDB" id="9811016at2"/>
<accession>A0A419TAM8</accession>
<comment type="subcellular location">
    <subcellularLocation>
        <location evidence="3">Cytoplasm</location>
    </subcellularLocation>
    <text evidence="3">Associated with two foci at the outer edges of the nucleoid region in young cells, and at four foci within both cell halves in older cells.</text>
</comment>
<evidence type="ECO:0000313" key="5">
    <source>
        <dbReference type="Proteomes" id="UP000284177"/>
    </source>
</evidence>
<dbReference type="GO" id="GO:0005737">
    <property type="term" value="C:cytoplasm"/>
    <property type="evidence" value="ECO:0007669"/>
    <property type="project" value="UniProtKB-SubCell"/>
</dbReference>
<sequence>MKYNVILETFEGPFDLLYHLIEKEEVDIYDIPIAKIADQYIEYIEQMKDLDLDITSEFLVMASHLLEIKSKMLLPKKEPEGEQLELEEVDPRQDLINKLIEYKKYKEAASKLKSKEKVHSKVFFKPQEELDNFLEKDEPVLEGVKLWDLIDAFNKVISKNKKNGKKVNIKEIKRDEITIEESIENLKSIMKRKRKVKFSELFNNNMSISTIVVTFLSILELIKNKFIIVIQKKNFDEIIIKINKT</sequence>
<proteinExistence type="inferred from homology"/>
<keyword evidence="3" id="KW-0131">Cell cycle</keyword>
<dbReference type="HAMAP" id="MF_01805">
    <property type="entry name" value="ScpA"/>
    <property type="match status" value="1"/>
</dbReference>
<protein>
    <recommendedName>
        <fullName evidence="2 3">Segregation and condensation protein A</fullName>
    </recommendedName>
</protein>
<keyword evidence="1 3" id="KW-0159">Chromosome partition</keyword>
<dbReference type="PANTHER" id="PTHR33969:SF2">
    <property type="entry name" value="SEGREGATION AND CONDENSATION PROTEIN A"/>
    <property type="match status" value="1"/>
</dbReference>
<dbReference type="InterPro" id="IPR003768">
    <property type="entry name" value="ScpA"/>
</dbReference>
<keyword evidence="3" id="KW-0132">Cell division</keyword>